<dbReference type="Proteomes" id="UP000317977">
    <property type="component" value="Unassembled WGS sequence"/>
</dbReference>
<dbReference type="Pfam" id="PF07228">
    <property type="entry name" value="SpoIIE"/>
    <property type="match status" value="1"/>
</dbReference>
<evidence type="ECO:0000313" key="2">
    <source>
        <dbReference type="EMBL" id="TWU55564.1"/>
    </source>
</evidence>
<keyword evidence="3" id="KW-1185">Reference proteome</keyword>
<reference evidence="2 3" key="1">
    <citation type="submission" date="2019-02" db="EMBL/GenBank/DDBJ databases">
        <title>Deep-cultivation of Planctomycetes and their phenomic and genomic characterization uncovers novel biology.</title>
        <authorList>
            <person name="Wiegand S."/>
            <person name="Jogler M."/>
            <person name="Boedeker C."/>
            <person name="Pinto D."/>
            <person name="Vollmers J."/>
            <person name="Rivas-Marin E."/>
            <person name="Kohn T."/>
            <person name="Peeters S.H."/>
            <person name="Heuer A."/>
            <person name="Rast P."/>
            <person name="Oberbeckmann S."/>
            <person name="Bunk B."/>
            <person name="Jeske O."/>
            <person name="Meyerdierks A."/>
            <person name="Storesund J.E."/>
            <person name="Kallscheuer N."/>
            <person name="Luecker S."/>
            <person name="Lage O.M."/>
            <person name="Pohl T."/>
            <person name="Merkel B.J."/>
            <person name="Hornburger P."/>
            <person name="Mueller R.-W."/>
            <person name="Bruemmer F."/>
            <person name="Labrenz M."/>
            <person name="Spormann A.M."/>
            <person name="Op Den Camp H."/>
            <person name="Overmann J."/>
            <person name="Amann R."/>
            <person name="Jetten M.S.M."/>
            <person name="Mascher T."/>
            <person name="Medema M.H."/>
            <person name="Devos D.P."/>
            <person name="Kaster A.-K."/>
            <person name="Ovreas L."/>
            <person name="Rohde M."/>
            <person name="Galperin M.Y."/>
            <person name="Jogler C."/>
        </authorList>
    </citation>
    <scope>NUCLEOTIDE SEQUENCE [LARGE SCALE GENOMIC DNA]</scope>
    <source>
        <strain evidence="2 3">Poly59</strain>
    </source>
</reference>
<sequence length="280" mass="31173">MPSSRPKQKRCLEVVGGRLSYDASYDMPGLTMQICSRQANQCREGGGEVHFVSSCASGRITRMMIADICGSEETFRRLSCEMRDGLIRNINSIWQNKVVENVGHQFREFAKQGCCGTATVATYFASTRSFVMCNIGNPPPLVFRAREQKWEAIHGETRLVTHAGEEVDGLYSESEYRHIQTKLEPDDTIVLYGNGFAQSAFPTGGIVGHTRLIESLQDSPHTNPESRIAHLIGLIQDNSATDEESTIIVCRVTNVGTRLRDNLLAPLRLFQRPRDSTAFA</sequence>
<evidence type="ECO:0000259" key="1">
    <source>
        <dbReference type="Pfam" id="PF07228"/>
    </source>
</evidence>
<proteinExistence type="predicted"/>
<dbReference type="AlphaFoldDB" id="A0A5C6F4Y2"/>
<dbReference type="OrthoDB" id="9811749at2"/>
<protein>
    <submittedName>
        <fullName evidence="2">Stage II sporulation protein E (SpoIIE)</fullName>
    </submittedName>
</protein>
<comment type="caution">
    <text evidence="2">The sequence shown here is derived from an EMBL/GenBank/DDBJ whole genome shotgun (WGS) entry which is preliminary data.</text>
</comment>
<dbReference type="InterPro" id="IPR036457">
    <property type="entry name" value="PPM-type-like_dom_sf"/>
</dbReference>
<evidence type="ECO:0000313" key="3">
    <source>
        <dbReference type="Proteomes" id="UP000317977"/>
    </source>
</evidence>
<feature type="domain" description="PPM-type phosphatase" evidence="1">
    <location>
        <begin position="97"/>
        <end position="252"/>
    </location>
</feature>
<organism evidence="2 3">
    <name type="scientific">Rubripirellula reticaptiva</name>
    <dbReference type="NCBI Taxonomy" id="2528013"/>
    <lineage>
        <taxon>Bacteria</taxon>
        <taxon>Pseudomonadati</taxon>
        <taxon>Planctomycetota</taxon>
        <taxon>Planctomycetia</taxon>
        <taxon>Pirellulales</taxon>
        <taxon>Pirellulaceae</taxon>
        <taxon>Rubripirellula</taxon>
    </lineage>
</organism>
<name>A0A5C6F4Y2_9BACT</name>
<gene>
    <name evidence="2" type="ORF">Poly59_18640</name>
</gene>
<dbReference type="InterPro" id="IPR001932">
    <property type="entry name" value="PPM-type_phosphatase-like_dom"/>
</dbReference>
<accession>A0A5C6F4Y2</accession>
<dbReference type="EMBL" id="SJPX01000002">
    <property type="protein sequence ID" value="TWU55564.1"/>
    <property type="molecule type" value="Genomic_DNA"/>
</dbReference>
<dbReference type="Gene3D" id="3.60.40.10">
    <property type="entry name" value="PPM-type phosphatase domain"/>
    <property type="match status" value="1"/>
</dbReference>